<evidence type="ECO:0000313" key="8">
    <source>
        <dbReference type="EMBL" id="MDR7323383.1"/>
    </source>
</evidence>
<dbReference type="PANTHER" id="PTHR10381">
    <property type="entry name" value="ATP-DEPENDENT CLP PROTEASE PROTEOLYTIC SUBUNIT"/>
    <property type="match status" value="1"/>
</dbReference>
<dbReference type="GO" id="GO:0004176">
    <property type="term" value="F:ATP-dependent peptidase activity"/>
    <property type="evidence" value="ECO:0007669"/>
    <property type="project" value="InterPro"/>
</dbReference>
<dbReference type="NCBIfam" id="NF045542">
    <property type="entry name" value="Clp_rel_HeadMat"/>
    <property type="match status" value="1"/>
</dbReference>
<organism evidence="8 9">
    <name type="scientific">Catenuloplanes niger</name>
    <dbReference type="NCBI Taxonomy" id="587534"/>
    <lineage>
        <taxon>Bacteria</taxon>
        <taxon>Bacillati</taxon>
        <taxon>Actinomycetota</taxon>
        <taxon>Actinomycetes</taxon>
        <taxon>Micromonosporales</taxon>
        <taxon>Micromonosporaceae</taxon>
        <taxon>Catenuloplanes</taxon>
    </lineage>
</organism>
<dbReference type="GO" id="GO:0051117">
    <property type="term" value="F:ATPase binding"/>
    <property type="evidence" value="ECO:0007669"/>
    <property type="project" value="TreeGrafter"/>
</dbReference>
<dbReference type="GO" id="GO:0004252">
    <property type="term" value="F:serine-type endopeptidase activity"/>
    <property type="evidence" value="ECO:0007669"/>
    <property type="project" value="InterPro"/>
</dbReference>
<evidence type="ECO:0000256" key="6">
    <source>
        <dbReference type="RuleBase" id="RU003567"/>
    </source>
</evidence>
<dbReference type="Pfam" id="PF00574">
    <property type="entry name" value="CLP_protease"/>
    <property type="match status" value="1"/>
</dbReference>
<dbReference type="InterPro" id="IPR023562">
    <property type="entry name" value="ClpP/TepA"/>
</dbReference>
<proteinExistence type="inferred from homology"/>
<feature type="compositionally biased region" description="Polar residues" evidence="7">
    <location>
        <begin position="237"/>
        <end position="249"/>
    </location>
</feature>
<evidence type="ECO:0000256" key="2">
    <source>
        <dbReference type="ARBA" id="ARBA00022490"/>
    </source>
</evidence>
<comment type="caution">
    <text evidence="8">The sequence shown here is derived from an EMBL/GenBank/DDBJ whole genome shotgun (WGS) entry which is preliminary data.</text>
</comment>
<accession>A0AAE4CUG5</accession>
<dbReference type="InterPro" id="IPR029045">
    <property type="entry name" value="ClpP/crotonase-like_dom_sf"/>
</dbReference>
<dbReference type="EMBL" id="JAVDYC010000001">
    <property type="protein sequence ID" value="MDR7323383.1"/>
    <property type="molecule type" value="Genomic_DNA"/>
</dbReference>
<dbReference type="Proteomes" id="UP001183629">
    <property type="component" value="Unassembled WGS sequence"/>
</dbReference>
<evidence type="ECO:0000256" key="4">
    <source>
        <dbReference type="ARBA" id="ARBA00022801"/>
    </source>
</evidence>
<dbReference type="GO" id="GO:0009368">
    <property type="term" value="C:endopeptidase Clp complex"/>
    <property type="evidence" value="ECO:0007669"/>
    <property type="project" value="TreeGrafter"/>
</dbReference>
<feature type="region of interest" description="Disordered" evidence="7">
    <location>
        <begin position="227"/>
        <end position="257"/>
    </location>
</feature>
<comment type="similarity">
    <text evidence="1 6">Belongs to the peptidase S14 family.</text>
</comment>
<protein>
    <recommendedName>
        <fullName evidence="6">ATP-dependent Clp protease proteolytic subunit</fullName>
    </recommendedName>
</protein>
<sequence length="410" mass="43314">MLALATEEDGEEAAAESTSADVYVYETIGGWFGMTADDFVRDVASLDVDQIVLHLNSPGGDAFEGVAIANVLRAHRARVVVRVDGMAASAASVIAMAGDEVVMGIGSQMMVHDAWGYAVGNAAEVERYLRRLHATSDSIASTYAARTGGSTEEWRAIMQAESWYTAEEAVAAGLADRIAAADETGTAQGEQVTPGGSSAFWDLWDSLADQARHDLSIYTYAGREHAPAPRIPARQTPAASASGTTTQERSPAVAFSDEQLTTMRQQLGLASDADEGAILAALAERLAEPPAPRTAPGTVTLDEAQHAQLLNDARDGREARAQQLTERRERLVQAAVDDGRIPPARRDHWIAQLAADPGAESTLADLRPGLVPVKEIGYAGTSKNEVAETDPAASDDYWFAGVGAPAKVEG</sequence>
<name>A0AAE4CUG5_9ACTN</name>
<evidence type="ECO:0000256" key="1">
    <source>
        <dbReference type="ARBA" id="ARBA00007039"/>
    </source>
</evidence>
<dbReference type="AlphaFoldDB" id="A0AAE4CUG5"/>
<gene>
    <name evidence="8" type="ORF">J2S44_003633</name>
</gene>
<keyword evidence="9" id="KW-1185">Reference proteome</keyword>
<keyword evidence="3 8" id="KW-0645">Protease</keyword>
<evidence type="ECO:0000256" key="3">
    <source>
        <dbReference type="ARBA" id="ARBA00022670"/>
    </source>
</evidence>
<evidence type="ECO:0000256" key="7">
    <source>
        <dbReference type="SAM" id="MobiDB-lite"/>
    </source>
</evidence>
<dbReference type="PANTHER" id="PTHR10381:SF70">
    <property type="entry name" value="ATP-DEPENDENT CLP PROTEASE PROTEOLYTIC SUBUNIT"/>
    <property type="match status" value="1"/>
</dbReference>
<evidence type="ECO:0000256" key="5">
    <source>
        <dbReference type="ARBA" id="ARBA00022825"/>
    </source>
</evidence>
<dbReference type="InterPro" id="IPR001907">
    <property type="entry name" value="ClpP"/>
</dbReference>
<dbReference type="Gene3D" id="3.90.226.10">
    <property type="entry name" value="2-enoyl-CoA Hydratase, Chain A, domain 1"/>
    <property type="match status" value="1"/>
</dbReference>
<dbReference type="RefSeq" id="WP_310415179.1">
    <property type="nucleotide sequence ID" value="NZ_JAVDYC010000001.1"/>
</dbReference>
<dbReference type="GO" id="GO:0006515">
    <property type="term" value="P:protein quality control for misfolded or incompletely synthesized proteins"/>
    <property type="evidence" value="ECO:0007669"/>
    <property type="project" value="TreeGrafter"/>
</dbReference>
<dbReference type="PRINTS" id="PR00127">
    <property type="entry name" value="CLPPROTEASEP"/>
</dbReference>
<reference evidence="8 9" key="1">
    <citation type="submission" date="2023-07" db="EMBL/GenBank/DDBJ databases">
        <title>Sequencing the genomes of 1000 actinobacteria strains.</title>
        <authorList>
            <person name="Klenk H.-P."/>
        </authorList>
    </citation>
    <scope>NUCLEOTIDE SEQUENCE [LARGE SCALE GENOMIC DNA]</scope>
    <source>
        <strain evidence="8 9">DSM 44711</strain>
    </source>
</reference>
<keyword evidence="2" id="KW-0963">Cytoplasm</keyword>
<evidence type="ECO:0000313" key="9">
    <source>
        <dbReference type="Proteomes" id="UP001183629"/>
    </source>
</evidence>
<dbReference type="SUPFAM" id="SSF52096">
    <property type="entry name" value="ClpP/crotonase"/>
    <property type="match status" value="1"/>
</dbReference>
<keyword evidence="5" id="KW-0720">Serine protease</keyword>
<dbReference type="CDD" id="cd07016">
    <property type="entry name" value="S14_ClpP_1"/>
    <property type="match status" value="1"/>
</dbReference>
<keyword evidence="4" id="KW-0378">Hydrolase</keyword>